<keyword evidence="1" id="KW-0732">Signal</keyword>
<dbReference type="Gene3D" id="2.40.10.10">
    <property type="entry name" value="Trypsin-like serine proteases"/>
    <property type="match status" value="2"/>
</dbReference>
<keyword evidence="3" id="KW-1185">Reference proteome</keyword>
<dbReference type="Proteomes" id="UP000198253">
    <property type="component" value="Chromosome I"/>
</dbReference>
<reference evidence="3" key="1">
    <citation type="submission" date="2016-06" db="EMBL/GenBank/DDBJ databases">
        <authorList>
            <person name="Varghese N."/>
            <person name="Submissions Spin"/>
        </authorList>
    </citation>
    <scope>NUCLEOTIDE SEQUENCE [LARGE SCALE GENOMIC DNA]</scope>
    <source>
        <strain evidence="3">DSM 43816</strain>
    </source>
</reference>
<protein>
    <recommendedName>
        <fullName evidence="4">Trypsin</fullName>
    </recommendedName>
</protein>
<organism evidence="2 3">
    <name type="scientific">Micromonospora echinospora</name>
    <name type="common">Micromonospora purpurea</name>
    <dbReference type="NCBI Taxonomy" id="1877"/>
    <lineage>
        <taxon>Bacteria</taxon>
        <taxon>Bacillati</taxon>
        <taxon>Actinomycetota</taxon>
        <taxon>Actinomycetes</taxon>
        <taxon>Micromonosporales</taxon>
        <taxon>Micromonosporaceae</taxon>
        <taxon>Micromonospora</taxon>
    </lineage>
</organism>
<gene>
    <name evidence="2" type="ORF">GA0070618_0969</name>
</gene>
<dbReference type="PROSITE" id="PS00135">
    <property type="entry name" value="TRYPSIN_SER"/>
    <property type="match status" value="1"/>
</dbReference>
<evidence type="ECO:0000313" key="3">
    <source>
        <dbReference type="Proteomes" id="UP000198253"/>
    </source>
</evidence>
<dbReference type="SUPFAM" id="SSF50494">
    <property type="entry name" value="Trypsin-like serine proteases"/>
    <property type="match status" value="1"/>
</dbReference>
<dbReference type="RefSeq" id="WP_143740229.1">
    <property type="nucleotide sequence ID" value="NZ_LT607413.1"/>
</dbReference>
<evidence type="ECO:0000313" key="2">
    <source>
        <dbReference type="EMBL" id="SCE79263.1"/>
    </source>
</evidence>
<feature type="chain" id="PRO_5039185454" description="Trypsin" evidence="1">
    <location>
        <begin position="43"/>
        <end position="437"/>
    </location>
</feature>
<dbReference type="EMBL" id="LT607413">
    <property type="protein sequence ID" value="SCE79263.1"/>
    <property type="molecule type" value="Genomic_DNA"/>
</dbReference>
<dbReference type="InterPro" id="IPR043504">
    <property type="entry name" value="Peptidase_S1_PA_chymotrypsin"/>
</dbReference>
<dbReference type="OrthoDB" id="5994822at2"/>
<feature type="signal peptide" evidence="1">
    <location>
        <begin position="1"/>
        <end position="42"/>
    </location>
</feature>
<dbReference type="InterPro" id="IPR009003">
    <property type="entry name" value="Peptidase_S1_PA"/>
</dbReference>
<evidence type="ECO:0008006" key="4">
    <source>
        <dbReference type="Google" id="ProtNLM"/>
    </source>
</evidence>
<name>A0A1C4V5H6_MICEC</name>
<dbReference type="InParanoid" id="A0A1C4V5H6"/>
<sequence>MQRAASPTPVRRKSFTKRPRLAFLASVTLLVSLSPFSSSALAGPAPDQPIFDSQSSDNIDPALMAEMRRQDVLQPALKIITEEAAQATSPGYAGLAFEGDGLTVYYKGPIPSGMQNALTEARTHGEVTVQPASFSRMELQAAAVRVEDSLIGRSDIQAIEVKHDGSGLGVEKMPADRVDVARANATRNGRPFVEVDATLNGADFGVPVEVAVASSPFDLLACASTCNRLDDTSAWNGGTRTLNPDADVANPYYKCTTGFGVTKGSTSYVLTADHCATAPDLTYDNKLELMGGVYAGNWDKDLLLINARGYYKIFDGSPTTSTTKNVMGWGYHASGEYLCHSGASTGTRCGLRTDGGDYALYGCDSDGDCFNRHGLIKTTQVDGLTAAAAGDSGGPVFSLMTGGVRAKGILIGGGNSTMYFQDWADVINIFGAYPRTP</sequence>
<accession>A0A1C4V5H6</accession>
<proteinExistence type="predicted"/>
<evidence type="ECO:0000256" key="1">
    <source>
        <dbReference type="SAM" id="SignalP"/>
    </source>
</evidence>
<dbReference type="AlphaFoldDB" id="A0A1C4V5H6"/>
<dbReference type="InterPro" id="IPR033116">
    <property type="entry name" value="TRYPSIN_SER"/>
</dbReference>